<accession>A0A1S3FUQ7</accession>
<dbReference type="Pfam" id="PF12201">
    <property type="entry name" value="bcl-2I13"/>
    <property type="match status" value="1"/>
</dbReference>
<reference evidence="2" key="1">
    <citation type="submission" date="2025-08" db="UniProtKB">
        <authorList>
            <consortium name="RefSeq"/>
        </authorList>
    </citation>
    <scope>IDENTIFICATION</scope>
    <source>
        <tissue evidence="2">Kidney</tissue>
    </source>
</reference>
<sequence>MSEAGSVTRDLFIKTLLYQQMPGPRPAAGLFPITEPMGEEVWDPMDCLEGSNQVALWLVCIGDEMDQRLRSPRLAQLPGMAIHSLALTYSQMGVWGVLRRLIRGVAHLRAHIRAWRPPIPRLQVSPGQVRRQMLPAVLLLCGALQLLLQ</sequence>
<dbReference type="Proteomes" id="UP000081671">
    <property type="component" value="Unplaced"/>
</dbReference>
<dbReference type="GO" id="GO:0007283">
    <property type="term" value="P:spermatogenesis"/>
    <property type="evidence" value="ECO:0007669"/>
    <property type="project" value="Ensembl"/>
</dbReference>
<dbReference type="InParanoid" id="A0A1S3FUQ7"/>
<dbReference type="KEGG" id="dord:105992042"/>
<dbReference type="FunCoup" id="A0A1S3FUQ7">
    <property type="interactions" value="9"/>
</dbReference>
<dbReference type="STRING" id="10020.ENSDORP00000011495"/>
<keyword evidence="1" id="KW-1185">Reference proteome</keyword>
<dbReference type="GO" id="GO:0005740">
    <property type="term" value="C:mitochondrial envelope"/>
    <property type="evidence" value="ECO:0007669"/>
    <property type="project" value="Ensembl"/>
</dbReference>
<dbReference type="OMA" id="ECMEGSD"/>
<dbReference type="GO" id="GO:0008637">
    <property type="term" value="P:apoptotic mitochondrial changes"/>
    <property type="evidence" value="ECO:0007669"/>
    <property type="project" value="Ensembl"/>
</dbReference>
<dbReference type="GeneID" id="105992042"/>
<name>A0A1S3FUQ7_DIPOR</name>
<dbReference type="AlphaFoldDB" id="A0A1S3FUQ7"/>
<evidence type="ECO:0000313" key="1">
    <source>
        <dbReference type="Proteomes" id="UP000081671"/>
    </source>
</evidence>
<organism evidence="1 2">
    <name type="scientific">Dipodomys ordii</name>
    <name type="common">Ord's kangaroo rat</name>
    <dbReference type="NCBI Taxonomy" id="10020"/>
    <lineage>
        <taxon>Eukaryota</taxon>
        <taxon>Metazoa</taxon>
        <taxon>Chordata</taxon>
        <taxon>Craniata</taxon>
        <taxon>Vertebrata</taxon>
        <taxon>Euteleostomi</taxon>
        <taxon>Mammalia</taxon>
        <taxon>Eutheria</taxon>
        <taxon>Euarchontoglires</taxon>
        <taxon>Glires</taxon>
        <taxon>Rodentia</taxon>
        <taxon>Castorimorpha</taxon>
        <taxon>Heteromyidae</taxon>
        <taxon>Dipodomyinae</taxon>
        <taxon>Dipodomys</taxon>
    </lineage>
</organism>
<dbReference type="GO" id="GO:0008584">
    <property type="term" value="P:male gonad development"/>
    <property type="evidence" value="ECO:0007669"/>
    <property type="project" value="Ensembl"/>
</dbReference>
<dbReference type="RefSeq" id="XP_012880296.1">
    <property type="nucleotide sequence ID" value="XM_013024842.1"/>
</dbReference>
<dbReference type="InterPro" id="IPR024579">
    <property type="entry name" value="Bcl2-int_killer"/>
</dbReference>
<evidence type="ECO:0000313" key="2">
    <source>
        <dbReference type="RefSeq" id="XP_012880296.1"/>
    </source>
</evidence>
<proteinExistence type="predicted"/>
<dbReference type="PANTHER" id="PTHR15018">
    <property type="entry name" value="BCL-2-INTERACTING KILLER"/>
    <property type="match status" value="1"/>
</dbReference>
<gene>
    <name evidence="2" type="primary">Bik</name>
</gene>
<dbReference type="OrthoDB" id="9799917at2759"/>
<protein>
    <submittedName>
        <fullName evidence="2">Bcl-2-interacting killer</fullName>
    </submittedName>
</protein>
<dbReference type="CTD" id="638"/>
<dbReference type="PANTHER" id="PTHR15018:SF1">
    <property type="entry name" value="BCL-2-INTERACTING KILLER"/>
    <property type="match status" value="1"/>
</dbReference>